<feature type="transmembrane region" description="Helical" evidence="1">
    <location>
        <begin position="58"/>
        <end position="76"/>
    </location>
</feature>
<proteinExistence type="predicted"/>
<reference evidence="3" key="1">
    <citation type="submission" date="2017-02" db="EMBL/GenBank/DDBJ databases">
        <title>Natronthermophilus aegyptiacus gen. nov.,sp. nov., an aerobic, extremely halophilic alkalithermophilic archaeon isolated from the athalassohaline Wadi An Natrun, Egypt.</title>
        <authorList>
            <person name="Zhao B."/>
        </authorList>
    </citation>
    <scope>NUCLEOTIDE SEQUENCE [LARGE SCALE GENOMIC DNA]</scope>
    <source>
        <strain evidence="3">JW/NM-HA 15</strain>
    </source>
</reference>
<accession>A0A2Z2HW13</accession>
<keyword evidence="1" id="KW-0472">Membrane</keyword>
<organism evidence="2 3">
    <name type="scientific">Natrarchaeobaculum aegyptiacum</name>
    <dbReference type="NCBI Taxonomy" id="745377"/>
    <lineage>
        <taxon>Archaea</taxon>
        <taxon>Methanobacteriati</taxon>
        <taxon>Methanobacteriota</taxon>
        <taxon>Stenosarchaea group</taxon>
        <taxon>Halobacteria</taxon>
        <taxon>Halobacteriales</taxon>
        <taxon>Natrialbaceae</taxon>
        <taxon>Natrarchaeobaculum</taxon>
    </lineage>
</organism>
<evidence type="ECO:0000313" key="3">
    <source>
        <dbReference type="Proteomes" id="UP000250088"/>
    </source>
</evidence>
<keyword evidence="1" id="KW-1133">Transmembrane helix</keyword>
<protein>
    <submittedName>
        <fullName evidence="2">Uncharacterized protein</fullName>
    </submittedName>
</protein>
<keyword evidence="3" id="KW-1185">Reference proteome</keyword>
<dbReference type="KEGG" id="naj:B1756_15475"/>
<sequence>MGGTLTAGPWPTSPHDRVEAMIAPDFRHPETALEVFLVGGLEFAVVVANYLLNGPGPAPVVVTGLILALTAWIVWADYRIISRDGLYPLVHGTRTYSPDTDRNGD</sequence>
<dbReference type="EMBL" id="CP019893">
    <property type="protein sequence ID" value="ARS90993.1"/>
    <property type="molecule type" value="Genomic_DNA"/>
</dbReference>
<keyword evidence="1" id="KW-0812">Transmembrane</keyword>
<dbReference type="Proteomes" id="UP000250088">
    <property type="component" value="Chromosome"/>
</dbReference>
<evidence type="ECO:0000313" key="2">
    <source>
        <dbReference type="EMBL" id="ARS90993.1"/>
    </source>
</evidence>
<name>A0A2Z2HW13_9EURY</name>
<evidence type="ECO:0000256" key="1">
    <source>
        <dbReference type="SAM" id="Phobius"/>
    </source>
</evidence>
<gene>
    <name evidence="2" type="ORF">B1756_15475</name>
</gene>
<dbReference type="AlphaFoldDB" id="A0A2Z2HW13"/>